<evidence type="ECO:0000313" key="5">
    <source>
        <dbReference type="Proteomes" id="UP000490939"/>
    </source>
</evidence>
<dbReference type="AlphaFoldDB" id="A0A8H3VDX8"/>
<comment type="caution">
    <text evidence="2">The sequence shown here is derived from an EMBL/GenBank/DDBJ whole genome shotgun (WGS) entry which is preliminary data.</text>
</comment>
<keyword evidence="5" id="KW-1185">Reference proteome</keyword>
<dbReference type="GO" id="GO:0016787">
    <property type="term" value="F:hydrolase activity"/>
    <property type="evidence" value="ECO:0007669"/>
    <property type="project" value="InterPro"/>
</dbReference>
<dbReference type="SUPFAM" id="SSF53474">
    <property type="entry name" value="alpha/beta-Hydrolases"/>
    <property type="match status" value="1"/>
</dbReference>
<evidence type="ECO:0000313" key="2">
    <source>
        <dbReference type="EMBL" id="KAE9985903.1"/>
    </source>
</evidence>
<dbReference type="Proteomes" id="UP000447873">
    <property type="component" value="Unassembled WGS sequence"/>
</dbReference>
<evidence type="ECO:0000259" key="1">
    <source>
        <dbReference type="Pfam" id="PF07859"/>
    </source>
</evidence>
<proteinExistence type="predicted"/>
<gene>
    <name evidence="3" type="ORF">EG327_002808</name>
    <name evidence="2" type="ORF">EG328_006743</name>
</gene>
<accession>A0A8H3VDX8</accession>
<feature type="domain" description="Alpha/beta hydrolase fold-3" evidence="1">
    <location>
        <begin position="6"/>
        <end position="76"/>
    </location>
</feature>
<dbReference type="Proteomes" id="UP000490939">
    <property type="component" value="Unassembled WGS sequence"/>
</dbReference>
<dbReference type="Gene3D" id="3.40.50.1820">
    <property type="entry name" value="alpha/beta hydrolase"/>
    <property type="match status" value="1"/>
</dbReference>
<sequence>MALLVAWYDPGHKNKENPLAWPSYSTVEDLKGLPPHVVIVNELDPLRDEGWEHFRKLQDAGNAVVGKMNLGTTHGAELIFRQAVSQARMDQVRDIKGFAYSL</sequence>
<organism evidence="2 4">
    <name type="scientific">Venturia inaequalis</name>
    <name type="common">Apple scab fungus</name>
    <dbReference type="NCBI Taxonomy" id="5025"/>
    <lineage>
        <taxon>Eukaryota</taxon>
        <taxon>Fungi</taxon>
        <taxon>Dikarya</taxon>
        <taxon>Ascomycota</taxon>
        <taxon>Pezizomycotina</taxon>
        <taxon>Dothideomycetes</taxon>
        <taxon>Pleosporomycetidae</taxon>
        <taxon>Venturiales</taxon>
        <taxon>Venturiaceae</taxon>
        <taxon>Venturia</taxon>
    </lineage>
</organism>
<evidence type="ECO:0000313" key="3">
    <source>
        <dbReference type="EMBL" id="KAE9989374.1"/>
    </source>
</evidence>
<protein>
    <recommendedName>
        <fullName evidence="1">Alpha/beta hydrolase fold-3 domain-containing protein</fullName>
    </recommendedName>
</protein>
<dbReference type="InterPro" id="IPR029058">
    <property type="entry name" value="AB_hydrolase_fold"/>
</dbReference>
<name>A0A8H3VDX8_VENIN</name>
<evidence type="ECO:0000313" key="4">
    <source>
        <dbReference type="Proteomes" id="UP000447873"/>
    </source>
</evidence>
<dbReference type="EMBL" id="WNWS01000036">
    <property type="protein sequence ID" value="KAE9985903.1"/>
    <property type="molecule type" value="Genomic_DNA"/>
</dbReference>
<dbReference type="Pfam" id="PF07859">
    <property type="entry name" value="Abhydrolase_3"/>
    <property type="match status" value="1"/>
</dbReference>
<reference evidence="2 4" key="1">
    <citation type="submission" date="2018-12" db="EMBL/GenBank/DDBJ databases">
        <title>Venturia inaequalis Genome Resource.</title>
        <authorList>
            <person name="Lichtner F.J."/>
        </authorList>
    </citation>
    <scope>NUCLEOTIDE SEQUENCE [LARGE SCALE GENOMIC DNA]</scope>
    <source>
        <strain evidence="2 4">120213</strain>
        <strain evidence="3 5">DMI_063113</strain>
    </source>
</reference>
<dbReference type="InterPro" id="IPR013094">
    <property type="entry name" value="AB_hydrolase_3"/>
</dbReference>
<dbReference type="EMBL" id="WNWR01000190">
    <property type="protein sequence ID" value="KAE9989374.1"/>
    <property type="molecule type" value="Genomic_DNA"/>
</dbReference>